<keyword evidence="8" id="KW-0378">Hydrolase</keyword>
<evidence type="ECO:0000313" key="12">
    <source>
        <dbReference type="EMBL" id="KPC64633.1"/>
    </source>
</evidence>
<dbReference type="PANTHER" id="PTHR43722:SF1">
    <property type="entry name" value="PROLINE IMINOPEPTIDASE"/>
    <property type="match status" value="1"/>
</dbReference>
<dbReference type="GO" id="GO:0005737">
    <property type="term" value="C:cytoplasm"/>
    <property type="evidence" value="ECO:0007669"/>
    <property type="project" value="UniProtKB-SubCell"/>
</dbReference>
<organism evidence="12 13">
    <name type="scientific">Streptomyces chattanoogensis</name>
    <dbReference type="NCBI Taxonomy" id="66876"/>
    <lineage>
        <taxon>Bacteria</taxon>
        <taxon>Bacillati</taxon>
        <taxon>Actinomycetota</taxon>
        <taxon>Actinomycetes</taxon>
        <taxon>Kitasatosporales</taxon>
        <taxon>Streptomycetaceae</taxon>
        <taxon>Streptomyces</taxon>
    </lineage>
</organism>
<evidence type="ECO:0000256" key="4">
    <source>
        <dbReference type="ARBA" id="ARBA00012568"/>
    </source>
</evidence>
<dbReference type="InterPro" id="IPR002410">
    <property type="entry name" value="Peptidase_S33"/>
</dbReference>
<evidence type="ECO:0000256" key="2">
    <source>
        <dbReference type="ARBA" id="ARBA00004496"/>
    </source>
</evidence>
<feature type="region of interest" description="Disordered" evidence="10">
    <location>
        <begin position="355"/>
        <end position="374"/>
    </location>
</feature>
<dbReference type="RefSeq" id="WP_053923407.1">
    <property type="nucleotide sequence ID" value="NZ_LGKG01000079.1"/>
</dbReference>
<evidence type="ECO:0000256" key="5">
    <source>
        <dbReference type="ARBA" id="ARBA00022438"/>
    </source>
</evidence>
<evidence type="ECO:0000256" key="6">
    <source>
        <dbReference type="ARBA" id="ARBA00022490"/>
    </source>
</evidence>
<evidence type="ECO:0000256" key="7">
    <source>
        <dbReference type="ARBA" id="ARBA00022670"/>
    </source>
</evidence>
<name>A0A0N1JYU7_9ACTN</name>
<reference evidence="13" key="1">
    <citation type="submission" date="2015-07" db="EMBL/GenBank/DDBJ databases">
        <authorList>
            <person name="Ju K.-S."/>
            <person name="Doroghazi J.R."/>
            <person name="Metcalf W.W."/>
        </authorList>
    </citation>
    <scope>NUCLEOTIDE SEQUENCE [LARGE SCALE GENOMIC DNA]</scope>
    <source>
        <strain evidence="13">NRRL ISP-5002</strain>
    </source>
</reference>
<feature type="domain" description="AB hydrolase-1" evidence="11">
    <location>
        <begin position="69"/>
        <end position="338"/>
    </location>
</feature>
<dbReference type="InterPro" id="IPR005944">
    <property type="entry name" value="Pro_iminopeptidase"/>
</dbReference>
<dbReference type="PRINTS" id="PR00793">
    <property type="entry name" value="PROAMNOPTASE"/>
</dbReference>
<dbReference type="GO" id="GO:0006508">
    <property type="term" value="P:proteolysis"/>
    <property type="evidence" value="ECO:0007669"/>
    <property type="project" value="UniProtKB-KW"/>
</dbReference>
<evidence type="ECO:0000256" key="8">
    <source>
        <dbReference type="ARBA" id="ARBA00022801"/>
    </source>
</evidence>
<sequence>MLGTVLTAATTAVVAAPAAGLLARRGIIRSRNARLLGITGARGIDERYFARIGGIDQWLSVRGEDRTNPVIVELHGGPGSVNSILMNRTRDWERHFTLVRWDMRGAGKTLRRSGADGQGELTFARLLADAVEVVEHVRARLGTARVIVLGHSFGSALGLRLARSHPQLVAAYVGTDQKVFDGGRDTSDYAALLDRLQRAGKKKELAAVRKMGPDARAWTAEQHSHFSRFASATDPQTFGAMKSVVMKSLWYSPLHSLRELITFFQGFKVSAEMLPGTAGFDDWADGTRFEVPFFVVQGADDLVNTAARARSLFDAVQAPVKEFTLIEDAGHFAAYKHPDRFLDFLQTRVRPTLTHTGPDAATGFAPSSTAATDV</sequence>
<feature type="compositionally biased region" description="Polar residues" evidence="10">
    <location>
        <begin position="365"/>
        <end position="374"/>
    </location>
</feature>
<comment type="caution">
    <text evidence="12">The sequence shown here is derived from an EMBL/GenBank/DDBJ whole genome shotgun (WGS) entry which is preliminary data.</text>
</comment>
<evidence type="ECO:0000256" key="9">
    <source>
        <dbReference type="ARBA" id="ARBA00029605"/>
    </source>
</evidence>
<keyword evidence="5" id="KW-0031">Aminopeptidase</keyword>
<evidence type="ECO:0000256" key="3">
    <source>
        <dbReference type="ARBA" id="ARBA00010088"/>
    </source>
</evidence>
<evidence type="ECO:0000259" key="11">
    <source>
        <dbReference type="Pfam" id="PF00561"/>
    </source>
</evidence>
<evidence type="ECO:0000256" key="1">
    <source>
        <dbReference type="ARBA" id="ARBA00001585"/>
    </source>
</evidence>
<dbReference type="Pfam" id="PF00561">
    <property type="entry name" value="Abhydrolase_1"/>
    <property type="match status" value="1"/>
</dbReference>
<dbReference type="Proteomes" id="UP000037982">
    <property type="component" value="Unassembled WGS sequence"/>
</dbReference>
<dbReference type="EMBL" id="LGKG01000079">
    <property type="protein sequence ID" value="KPC64633.1"/>
    <property type="molecule type" value="Genomic_DNA"/>
</dbReference>
<evidence type="ECO:0000256" key="10">
    <source>
        <dbReference type="SAM" id="MobiDB-lite"/>
    </source>
</evidence>
<comment type="similarity">
    <text evidence="3">Belongs to the peptidase S33 family.</text>
</comment>
<dbReference type="AlphaFoldDB" id="A0A0N1JYU7"/>
<protein>
    <recommendedName>
        <fullName evidence="4">prolyl aminopeptidase</fullName>
        <ecNumber evidence="4">3.4.11.5</ecNumber>
    </recommendedName>
    <alternativeName>
        <fullName evidence="9">Prolyl aminopeptidase</fullName>
    </alternativeName>
</protein>
<gene>
    <name evidence="12" type="ORF">ADL29_10555</name>
</gene>
<proteinExistence type="inferred from homology"/>
<comment type="subcellular location">
    <subcellularLocation>
        <location evidence="2">Cytoplasm</location>
    </subcellularLocation>
</comment>
<dbReference type="InterPro" id="IPR000073">
    <property type="entry name" value="AB_hydrolase_1"/>
</dbReference>
<dbReference type="InterPro" id="IPR029058">
    <property type="entry name" value="AB_hydrolase_fold"/>
</dbReference>
<dbReference type="GO" id="GO:0004177">
    <property type="term" value="F:aminopeptidase activity"/>
    <property type="evidence" value="ECO:0007669"/>
    <property type="project" value="UniProtKB-KW"/>
</dbReference>
<keyword evidence="6" id="KW-0963">Cytoplasm</keyword>
<accession>A0A0N1JYU7</accession>
<keyword evidence="7" id="KW-0645">Protease</keyword>
<evidence type="ECO:0000313" key="13">
    <source>
        <dbReference type="Proteomes" id="UP000037982"/>
    </source>
</evidence>
<dbReference type="SUPFAM" id="SSF53474">
    <property type="entry name" value="alpha/beta-Hydrolases"/>
    <property type="match status" value="1"/>
</dbReference>
<dbReference type="EC" id="3.4.11.5" evidence="4"/>
<comment type="catalytic activity">
    <reaction evidence="1">
        <text>Release of N-terminal proline from a peptide.</text>
        <dbReference type="EC" id="3.4.11.5"/>
    </reaction>
</comment>
<dbReference type="PANTHER" id="PTHR43722">
    <property type="entry name" value="PROLINE IMINOPEPTIDASE"/>
    <property type="match status" value="1"/>
</dbReference>
<dbReference type="PATRIC" id="fig|66876.3.peg.2291"/>
<dbReference type="Gene3D" id="3.40.50.1820">
    <property type="entry name" value="alpha/beta hydrolase"/>
    <property type="match status" value="1"/>
</dbReference>
<keyword evidence="13" id="KW-1185">Reference proteome</keyword>